<feature type="compositionally biased region" description="Low complexity" evidence="1">
    <location>
        <begin position="903"/>
        <end position="922"/>
    </location>
</feature>
<dbReference type="HOGENOM" id="CLU_255667_0_0_1"/>
<feature type="compositionally biased region" description="Polar residues" evidence="1">
    <location>
        <begin position="1182"/>
        <end position="1203"/>
    </location>
</feature>
<keyword evidence="3" id="KW-1185">Reference proteome</keyword>
<gene>
    <name evidence="2" type="ORF">CAEBREN_18759</name>
</gene>
<organism evidence="3">
    <name type="scientific">Caenorhabditis brenneri</name>
    <name type="common">Nematode worm</name>
    <dbReference type="NCBI Taxonomy" id="135651"/>
    <lineage>
        <taxon>Eukaryota</taxon>
        <taxon>Metazoa</taxon>
        <taxon>Ecdysozoa</taxon>
        <taxon>Nematoda</taxon>
        <taxon>Chromadorea</taxon>
        <taxon>Rhabditida</taxon>
        <taxon>Rhabditina</taxon>
        <taxon>Rhabditomorpha</taxon>
        <taxon>Rhabditoidea</taxon>
        <taxon>Rhabditidae</taxon>
        <taxon>Peloderinae</taxon>
        <taxon>Caenorhabditis</taxon>
    </lineage>
</organism>
<feature type="compositionally biased region" description="Basic and acidic residues" evidence="1">
    <location>
        <begin position="1318"/>
        <end position="1346"/>
    </location>
</feature>
<accession>G0MCP0</accession>
<evidence type="ECO:0000313" key="2">
    <source>
        <dbReference type="EMBL" id="EGT49528.1"/>
    </source>
</evidence>
<feature type="compositionally biased region" description="Acidic residues" evidence="1">
    <location>
        <begin position="1161"/>
        <end position="1180"/>
    </location>
</feature>
<feature type="region of interest" description="Disordered" evidence="1">
    <location>
        <begin position="103"/>
        <end position="128"/>
    </location>
</feature>
<feature type="compositionally biased region" description="Polar residues" evidence="1">
    <location>
        <begin position="692"/>
        <end position="710"/>
    </location>
</feature>
<feature type="compositionally biased region" description="Polar residues" evidence="1">
    <location>
        <begin position="1213"/>
        <end position="1231"/>
    </location>
</feature>
<protein>
    <submittedName>
        <fullName evidence="2">Uncharacterized protein</fullName>
    </submittedName>
</protein>
<feature type="compositionally biased region" description="Acidic residues" evidence="1">
    <location>
        <begin position="937"/>
        <end position="954"/>
    </location>
</feature>
<dbReference type="EMBL" id="GL379790">
    <property type="protein sequence ID" value="EGT49528.1"/>
    <property type="molecule type" value="Genomic_DNA"/>
</dbReference>
<feature type="compositionally biased region" description="Basic and acidic residues" evidence="1">
    <location>
        <begin position="1258"/>
        <end position="1284"/>
    </location>
</feature>
<feature type="region of interest" description="Disordered" evidence="1">
    <location>
        <begin position="689"/>
        <end position="716"/>
    </location>
</feature>
<feature type="compositionally biased region" description="Polar residues" evidence="1">
    <location>
        <begin position="923"/>
        <end position="935"/>
    </location>
</feature>
<feature type="compositionally biased region" description="Basic residues" evidence="1">
    <location>
        <begin position="1370"/>
        <end position="1380"/>
    </location>
</feature>
<feature type="region of interest" description="Disordered" evidence="1">
    <location>
        <begin position="840"/>
        <end position="973"/>
    </location>
</feature>
<feature type="compositionally biased region" description="Low complexity" evidence="1">
    <location>
        <begin position="113"/>
        <end position="128"/>
    </location>
</feature>
<name>G0MCP0_CAEBE</name>
<feature type="compositionally biased region" description="Basic and acidic residues" evidence="1">
    <location>
        <begin position="1353"/>
        <end position="1369"/>
    </location>
</feature>
<feature type="compositionally biased region" description="Polar residues" evidence="1">
    <location>
        <begin position="747"/>
        <end position="756"/>
    </location>
</feature>
<dbReference type="Proteomes" id="UP000008068">
    <property type="component" value="Unassembled WGS sequence"/>
</dbReference>
<feature type="compositionally biased region" description="Polar residues" evidence="1">
    <location>
        <begin position="1238"/>
        <end position="1249"/>
    </location>
</feature>
<sequence>MNADILATLASFQALITPPITLKPTYTSPVEDEKKPLPLQRNGISQSTLEFWRAETKKMTMEKHENEKKMERPAVRRTYAVKRKFPDTEKEMQKLLLHLRGSTPMEYDPQEGSSTSSSTQSPQPLQKTVAVQATPVPAIQVVQAVQVKAPELTPYEKTLKSLMKHPSLKAALLEPTIPANLEILKNAEMNAKCHDEKLRKIQELPPKYSKFDQICLAYLYATYHSLTAENVENFAPFDFGPLCGWVKKMIDLHHEFVAIGEKMIKVAKEPVKLAKLEEKLQARIAHYKAILGSPFANQIQNVQWVLMHKTAVKMGRLEVDNTTKTVMAVKSAKGEIHALSFPKPSQVVGTCDTEQLNQLMEYYKHNMLGEIPTSSAQTEIAENQLANGVESESSGLSSAAPAAVAATVAEMKGIWMNGEGGFPIPATSSTASSSSSSATTSGLNLNLTALLNPDLLKNLSVVLALANQQANITTPASLPTSSDAPLLHAALLNANTTVSAQLAASFTSPPVQSSSFLGVNGAAPIQDQESAPSTSSFLSPTLASNAAAATFQPQIIPVPASLSPYIYAPTPTSINSPVFSSTLALSECLSSSVPDTYNAASPISPNPAISAPVIISSCCSRRSSMATTKPIELSDASSQVPLDFAPIIVCQSDSPAPHALSQETEDAYSKHLEPEDQGSVILEIEDEASPATDISTVQPVQQLTSDITSTEAEEPLATSSIAEFIEDHFEGNSTAPIAEPTEDDIETSTSHLSPVHSSEDNSVHDTPATETEQPLATASIADSIEDQIESSASQLSFVACSEEIPRPSSNIATKVFVELSDTSSPAVLDVALQEPACSNYFEPGSQNSDVQETETESSSIQASESTCHASPVEAESVPRPTSPIADPIEDNCEDSTRQLDPVTSPDSLASASSSATSMDTDSIPSNSGLQASSSVYDGEETETENEDEETEENDPQPSCSSTLQQPKELKIETLLSEGAGHSLECSTPSCSNSPIVAQIAPGTSEFLTPPSTTSMLPESPGPVFKYPSVEDTEERQKSESAKEVQKLMAQLQEETARKEHLEWRIDVLQKDLLPLILEWNEKIKLCSSITNLIKLGNLSKPEIKEYERKREQERDNYKDLSPEIEERQHVLLPLREEKSVVDLNLKDIREQLKKHGINIPDPDEEKEEEEKEENQEDGEGMDSSQENGSHSSLGMDSTSSQALPQEAPKEQFVSDSVEGTSTEKNSSSRISNAEKLESPSNETESTGQENPLVYSEPHCTERLNNAEDLKNTPRKSTEEYKQDAEEAASPSRDQEEKTPSSSAGSQGGKMKIKISMEVWREANEKTKMLMEMEQKEKRKEEKEAKKLSKRRRTEADRRESKSSQDDKLQKYTKRVRKSIS</sequence>
<evidence type="ECO:0000256" key="1">
    <source>
        <dbReference type="SAM" id="MobiDB-lite"/>
    </source>
</evidence>
<feature type="compositionally biased region" description="Polar residues" evidence="1">
    <location>
        <begin position="955"/>
        <end position="965"/>
    </location>
</feature>
<reference evidence="3" key="1">
    <citation type="submission" date="2011-07" db="EMBL/GenBank/DDBJ databases">
        <authorList>
            <consortium name="Caenorhabditis brenneri Sequencing and Analysis Consortium"/>
            <person name="Wilson R.K."/>
        </authorList>
    </citation>
    <scope>NUCLEOTIDE SEQUENCE [LARGE SCALE GENOMIC DNA]</scope>
    <source>
        <strain evidence="3">PB2801</strain>
    </source>
</reference>
<feature type="region of interest" description="Disordered" evidence="1">
    <location>
        <begin position="733"/>
        <end position="773"/>
    </location>
</feature>
<evidence type="ECO:0000313" key="3">
    <source>
        <dbReference type="Proteomes" id="UP000008068"/>
    </source>
</evidence>
<feature type="region of interest" description="Disordered" evidence="1">
    <location>
        <begin position="1010"/>
        <end position="1040"/>
    </location>
</feature>
<dbReference type="InParanoid" id="G0MCP0"/>
<proteinExistence type="predicted"/>
<feature type="compositionally biased region" description="Polar residues" evidence="1">
    <location>
        <begin position="844"/>
        <end position="868"/>
    </location>
</feature>
<feature type="region of interest" description="Disordered" evidence="1">
    <location>
        <begin position="1154"/>
        <end position="1380"/>
    </location>
</feature>